<organism evidence="1 2">
    <name type="scientific">Marine Group I thaumarchaeote SCGC AAA799-N04</name>
    <dbReference type="NCBI Taxonomy" id="1502293"/>
    <lineage>
        <taxon>Archaea</taxon>
        <taxon>Nitrososphaerota</taxon>
        <taxon>Marine Group I</taxon>
    </lineage>
</organism>
<dbReference type="AlphaFoldDB" id="A0A081RNU6"/>
<comment type="caution">
    <text evidence="1">The sequence shown here is derived from an EMBL/GenBank/DDBJ whole genome shotgun (WGS) entry which is preliminary data.</text>
</comment>
<dbReference type="EMBL" id="JOKN01000007">
    <property type="protein sequence ID" value="KEQ56869.1"/>
    <property type="molecule type" value="Genomic_DNA"/>
</dbReference>
<name>A0A081RNU6_9ARCH</name>
<protein>
    <submittedName>
        <fullName evidence="1">Uncharacterized protein</fullName>
    </submittedName>
</protein>
<evidence type="ECO:0000313" key="2">
    <source>
        <dbReference type="Proteomes" id="UP000028059"/>
    </source>
</evidence>
<keyword evidence="2" id="KW-1185">Reference proteome</keyword>
<sequence length="144" mass="15590">MRKRKAISPAIVTMLLMAVAIAGGMVVWQSMNTQAQTMAKVSKLDIVDVSLTKLQVGGKVFFSVTLKNSGTIDFETIEAGFWDDSNKYTSFVKNSASLLPGEQWSDNDVFDASITINQKYTVKISGTTSDGSRFSMAKTVSAMG</sequence>
<proteinExistence type="predicted"/>
<gene>
    <name evidence="1" type="ORF">AAA799N04_00539</name>
</gene>
<dbReference type="Proteomes" id="UP000028059">
    <property type="component" value="Unassembled WGS sequence"/>
</dbReference>
<reference evidence="1 2" key="1">
    <citation type="submission" date="2014-06" db="EMBL/GenBank/DDBJ databases">
        <authorList>
            <person name="Ngugi D.K."/>
            <person name="Blom J."/>
            <person name="Alam I."/>
            <person name="Rashid M."/>
            <person name="Ba Alawi W."/>
            <person name="Zhang G."/>
            <person name="Hikmawan T."/>
            <person name="Guan Y."/>
            <person name="Antunes A."/>
            <person name="Siam R."/>
            <person name="ElDorry H."/>
            <person name="Bajic V."/>
            <person name="Stingl U."/>
        </authorList>
    </citation>
    <scope>NUCLEOTIDE SEQUENCE [LARGE SCALE GENOMIC DNA]</scope>
    <source>
        <strain evidence="1">SCGC AAA799-N04</strain>
    </source>
</reference>
<evidence type="ECO:0000313" key="1">
    <source>
        <dbReference type="EMBL" id="KEQ56869.1"/>
    </source>
</evidence>
<accession>A0A081RNU6</accession>